<dbReference type="InterPro" id="IPR001128">
    <property type="entry name" value="Cyt_P450"/>
</dbReference>
<dbReference type="GO" id="GO:0020037">
    <property type="term" value="F:heme binding"/>
    <property type="evidence" value="ECO:0007669"/>
    <property type="project" value="InterPro"/>
</dbReference>
<feature type="non-terminal residue" evidence="6">
    <location>
        <position position="192"/>
    </location>
</feature>
<comment type="cofactor">
    <cofactor evidence="1">
        <name>heme</name>
        <dbReference type="ChEBI" id="CHEBI:30413"/>
    </cofactor>
</comment>
<evidence type="ECO:0000313" key="6">
    <source>
        <dbReference type="EMBL" id="RWS18767.1"/>
    </source>
</evidence>
<dbReference type="PANTHER" id="PTHR24291:SF201">
    <property type="entry name" value="CYTOCHROME P450, FAMILY 4, SUBFAMILY B, POLYPEPTIDE 7"/>
    <property type="match status" value="1"/>
</dbReference>
<keyword evidence="5" id="KW-0503">Monooxygenase</keyword>
<evidence type="ECO:0000256" key="2">
    <source>
        <dbReference type="ARBA" id="ARBA00010617"/>
    </source>
</evidence>
<comment type="caution">
    <text evidence="6">The sequence shown here is derived from an EMBL/GenBank/DDBJ whole genome shotgun (WGS) entry which is preliminary data.</text>
</comment>
<dbReference type="GO" id="GO:0005506">
    <property type="term" value="F:iron ion binding"/>
    <property type="evidence" value="ECO:0007669"/>
    <property type="project" value="InterPro"/>
</dbReference>
<evidence type="ECO:0000256" key="4">
    <source>
        <dbReference type="ARBA" id="ARBA00023004"/>
    </source>
</evidence>
<dbReference type="SUPFAM" id="SSF48264">
    <property type="entry name" value="Cytochrome P450"/>
    <property type="match status" value="1"/>
</dbReference>
<feature type="non-terminal residue" evidence="6">
    <location>
        <position position="1"/>
    </location>
</feature>
<dbReference type="InterPro" id="IPR036396">
    <property type="entry name" value="Cyt_P450_sf"/>
</dbReference>
<dbReference type="Pfam" id="PF00067">
    <property type="entry name" value="p450"/>
    <property type="match status" value="1"/>
</dbReference>
<dbReference type="STRING" id="299467.A0A443RTW9"/>
<keyword evidence="5" id="KW-0560">Oxidoreductase</keyword>
<dbReference type="InterPro" id="IPR050196">
    <property type="entry name" value="Cytochrome_P450_Monoox"/>
</dbReference>
<gene>
    <name evidence="6" type="ORF">B4U80_12428</name>
</gene>
<dbReference type="PANTHER" id="PTHR24291">
    <property type="entry name" value="CYTOCHROME P450 FAMILY 4"/>
    <property type="match status" value="1"/>
</dbReference>
<dbReference type="VEuPathDB" id="VectorBase:LDEU013273"/>
<name>A0A443RTW9_9ACAR</name>
<accession>A0A443RTW9</accession>
<proteinExistence type="inferred from homology"/>
<keyword evidence="4" id="KW-0408">Iron</keyword>
<sequence>LCLKADQIVNQYSNEGYAAFIIFDKVYLFVFKPTLMEEVVGKVLNRMSQFRGLSEWLGDGLFLSNYHKWKVQRKQLNPLFNTRILNGYIAITNETINTFIQNISKSCDGTYFNITPFVYEWNLSLTLSTLMGLPSHIAPNGRKYIENIEMVQNKFIENLLFQFPLSYLMENKIRKGKYLKQKLEELRAFGTK</sequence>
<dbReference type="Proteomes" id="UP000288716">
    <property type="component" value="Unassembled WGS sequence"/>
</dbReference>
<keyword evidence="7" id="KW-1185">Reference proteome</keyword>
<protein>
    <submittedName>
        <fullName evidence="6">Cytochrome P450-like protein</fullName>
    </submittedName>
</protein>
<dbReference type="GO" id="GO:0004497">
    <property type="term" value="F:monooxygenase activity"/>
    <property type="evidence" value="ECO:0007669"/>
    <property type="project" value="UniProtKB-KW"/>
</dbReference>
<dbReference type="GO" id="GO:0016705">
    <property type="term" value="F:oxidoreductase activity, acting on paired donors, with incorporation or reduction of molecular oxygen"/>
    <property type="evidence" value="ECO:0007669"/>
    <property type="project" value="InterPro"/>
</dbReference>
<comment type="similarity">
    <text evidence="2">Belongs to the cytochrome P450 family.</text>
</comment>
<reference evidence="6 7" key="1">
    <citation type="journal article" date="2018" name="Gigascience">
        <title>Genomes of trombidid mites reveal novel predicted allergens and laterally-transferred genes associated with secondary metabolism.</title>
        <authorList>
            <person name="Dong X."/>
            <person name="Chaisiri K."/>
            <person name="Xia D."/>
            <person name="Armstrong S.D."/>
            <person name="Fang Y."/>
            <person name="Donnelly M.J."/>
            <person name="Kadowaki T."/>
            <person name="McGarry J.W."/>
            <person name="Darby A.C."/>
            <person name="Makepeace B.L."/>
        </authorList>
    </citation>
    <scope>NUCLEOTIDE SEQUENCE [LARGE SCALE GENOMIC DNA]</scope>
    <source>
        <strain evidence="6">UoL-UT</strain>
    </source>
</reference>
<keyword evidence="3" id="KW-0349">Heme</keyword>
<organism evidence="6 7">
    <name type="scientific">Leptotrombidium deliense</name>
    <dbReference type="NCBI Taxonomy" id="299467"/>
    <lineage>
        <taxon>Eukaryota</taxon>
        <taxon>Metazoa</taxon>
        <taxon>Ecdysozoa</taxon>
        <taxon>Arthropoda</taxon>
        <taxon>Chelicerata</taxon>
        <taxon>Arachnida</taxon>
        <taxon>Acari</taxon>
        <taxon>Acariformes</taxon>
        <taxon>Trombidiformes</taxon>
        <taxon>Prostigmata</taxon>
        <taxon>Anystina</taxon>
        <taxon>Parasitengona</taxon>
        <taxon>Trombiculoidea</taxon>
        <taxon>Trombiculidae</taxon>
        <taxon>Leptotrombidium</taxon>
    </lineage>
</organism>
<evidence type="ECO:0000256" key="1">
    <source>
        <dbReference type="ARBA" id="ARBA00001971"/>
    </source>
</evidence>
<dbReference type="EMBL" id="NCKV01034686">
    <property type="protein sequence ID" value="RWS18767.1"/>
    <property type="molecule type" value="Genomic_DNA"/>
</dbReference>
<dbReference type="OrthoDB" id="1470350at2759"/>
<dbReference type="AlphaFoldDB" id="A0A443RTW9"/>
<evidence type="ECO:0000256" key="3">
    <source>
        <dbReference type="ARBA" id="ARBA00022617"/>
    </source>
</evidence>
<evidence type="ECO:0000256" key="5">
    <source>
        <dbReference type="ARBA" id="ARBA00023033"/>
    </source>
</evidence>
<keyword evidence="3" id="KW-0479">Metal-binding</keyword>
<evidence type="ECO:0000313" key="7">
    <source>
        <dbReference type="Proteomes" id="UP000288716"/>
    </source>
</evidence>
<dbReference type="Gene3D" id="1.10.630.10">
    <property type="entry name" value="Cytochrome P450"/>
    <property type="match status" value="1"/>
</dbReference>